<name>A0A1B7MWM0_9AGAM</name>
<reference evidence="2 3" key="1">
    <citation type="submission" date="2016-06" db="EMBL/GenBank/DDBJ databases">
        <title>Comparative genomics of the ectomycorrhizal sister species Rhizopogon vinicolor and Rhizopogon vesiculosus (Basidiomycota: Boletales) reveals a divergence of the mating type B locus.</title>
        <authorList>
            <consortium name="DOE Joint Genome Institute"/>
            <person name="Mujic A.B."/>
            <person name="Kuo A."/>
            <person name="Tritt A."/>
            <person name="Lipzen A."/>
            <person name="Chen C."/>
            <person name="Johnson J."/>
            <person name="Sharma A."/>
            <person name="Barry K."/>
            <person name="Grigoriev I.V."/>
            <person name="Spatafora J.W."/>
        </authorList>
    </citation>
    <scope>NUCLEOTIDE SEQUENCE [LARGE SCALE GENOMIC DNA]</scope>
    <source>
        <strain evidence="2 3">AM-OR11-026</strain>
    </source>
</reference>
<feature type="region of interest" description="Disordered" evidence="1">
    <location>
        <begin position="1"/>
        <end position="28"/>
    </location>
</feature>
<sequence length="129" mass="14535">MEMALDTQKRIPTNSDAIPPSNGESRLPTLSSMLPIEAEVVSKLQHWSGNNIGPNSASSELDIPPQLAQVSCTNYRVTSEEIEDEEDLIAIRGIRWREPPQPLSAPIIEQVNEFCIWMLRQTWTMNMTT</sequence>
<evidence type="ECO:0000313" key="2">
    <source>
        <dbReference type="EMBL" id="OAX36994.1"/>
    </source>
</evidence>
<feature type="compositionally biased region" description="Polar residues" evidence="1">
    <location>
        <begin position="10"/>
        <end position="28"/>
    </location>
</feature>
<evidence type="ECO:0000256" key="1">
    <source>
        <dbReference type="SAM" id="MobiDB-lite"/>
    </source>
</evidence>
<dbReference type="EMBL" id="KV448379">
    <property type="protein sequence ID" value="OAX36994.1"/>
    <property type="molecule type" value="Genomic_DNA"/>
</dbReference>
<dbReference type="InParanoid" id="A0A1B7MWM0"/>
<protein>
    <submittedName>
        <fullName evidence="2">Uncharacterized protein</fullName>
    </submittedName>
</protein>
<dbReference type="Proteomes" id="UP000092154">
    <property type="component" value="Unassembled WGS sequence"/>
</dbReference>
<gene>
    <name evidence="2" type="ORF">K503DRAFT_260891</name>
</gene>
<dbReference type="AlphaFoldDB" id="A0A1B7MWM0"/>
<organism evidence="2 3">
    <name type="scientific">Rhizopogon vinicolor AM-OR11-026</name>
    <dbReference type="NCBI Taxonomy" id="1314800"/>
    <lineage>
        <taxon>Eukaryota</taxon>
        <taxon>Fungi</taxon>
        <taxon>Dikarya</taxon>
        <taxon>Basidiomycota</taxon>
        <taxon>Agaricomycotina</taxon>
        <taxon>Agaricomycetes</taxon>
        <taxon>Agaricomycetidae</taxon>
        <taxon>Boletales</taxon>
        <taxon>Suillineae</taxon>
        <taxon>Rhizopogonaceae</taxon>
        <taxon>Rhizopogon</taxon>
    </lineage>
</organism>
<proteinExistence type="predicted"/>
<accession>A0A1B7MWM0</accession>
<evidence type="ECO:0000313" key="3">
    <source>
        <dbReference type="Proteomes" id="UP000092154"/>
    </source>
</evidence>
<keyword evidence="3" id="KW-1185">Reference proteome</keyword>